<evidence type="ECO:0000313" key="9">
    <source>
        <dbReference type="EMBL" id="ETN46077.1"/>
    </source>
</evidence>
<dbReference type="PROSITE" id="PS00463">
    <property type="entry name" value="ZN2_CY6_FUNGAL_1"/>
    <property type="match status" value="1"/>
</dbReference>
<evidence type="ECO:0000256" key="2">
    <source>
        <dbReference type="ARBA" id="ARBA00022723"/>
    </source>
</evidence>
<proteinExistence type="predicted"/>
<protein>
    <recommendedName>
        <fullName evidence="8">Zn(2)-C6 fungal-type domain-containing protein</fullName>
    </recommendedName>
</protein>
<dbReference type="VEuPathDB" id="FungiDB:HMPREF1541_00261"/>
<dbReference type="PROSITE" id="PS50048">
    <property type="entry name" value="ZN2_CY6_FUNGAL_2"/>
    <property type="match status" value="1"/>
</dbReference>
<evidence type="ECO:0000256" key="1">
    <source>
        <dbReference type="ARBA" id="ARBA00004123"/>
    </source>
</evidence>
<accession>W2SBJ4</accession>
<dbReference type="InterPro" id="IPR036864">
    <property type="entry name" value="Zn2-C6_fun-type_DNA-bd_sf"/>
</dbReference>
<keyword evidence="5" id="KW-0804">Transcription</keyword>
<dbReference type="CDD" id="cd00067">
    <property type="entry name" value="GAL4"/>
    <property type="match status" value="1"/>
</dbReference>
<feature type="domain" description="Zn(2)-C6 fungal-type" evidence="8">
    <location>
        <begin position="57"/>
        <end position="90"/>
    </location>
</feature>
<feature type="region of interest" description="Disordered" evidence="7">
    <location>
        <begin position="600"/>
        <end position="655"/>
    </location>
</feature>
<keyword evidence="3" id="KW-0805">Transcription regulation</keyword>
<evidence type="ECO:0000256" key="4">
    <source>
        <dbReference type="ARBA" id="ARBA00023125"/>
    </source>
</evidence>
<dbReference type="SUPFAM" id="SSF57701">
    <property type="entry name" value="Zn2/Cys6 DNA-binding domain"/>
    <property type="match status" value="1"/>
</dbReference>
<dbReference type="PANTHER" id="PTHR31845:SF17">
    <property type="entry name" value="ZN(II)2CYS6 TRANSCRIPTION FACTOR (EUROFUNG)"/>
    <property type="match status" value="1"/>
</dbReference>
<sequence>MADQLAPHIKSSPPQEGIARHPSLAESNDGKSPTHSRKRSVDQMTGGDSQITRKGRACLACRKLKVKCDSLERGDSGCSRCQRLGLECVTSKRLRVSLDDDGQTHPAFQRLERATEDILAKLKMPNLEAYSEPQQPVQRMPESLAPTTREPSREPEPKAEHDIAGAPMEGLFEATQLNTLRARLRGDPNKRSSRRKVESDLISQGIISIEEAEEMLQLYKTSLSRYLFNATISEARTLDSVRESSTFFFTAIMSVTSLHVPGKEKIHIQCTKALRDLIASSMFDRFHTLEDIRALCIAAFWLPDLSWKLSGHCVRMATELNLHQAFFKAFYSHKQTPQEREQSFEKARLWYLLYVLDHHFSIAYGRPPVTAELQAIKETDVFLSAPECTLSDRRVLSQVTLFAILSRAYNVFGLEAERLLEGDDVTLLTHARFIEEIERWRQKFRHFLQIDPHVGDYPAIGVDLHYNFASMMLNSFSLRGRSLTSIGDLPATLRPLALHAIEAAHKILQIVLERGDIKESLVGVPLYLHTMIAFAVVFLIKMSPRWKLIGVTIDVETRTRPLIEAIITTMRQSKAGANHIVYSMANGFERLLRRNVGPNGEHAGHLRQGHQLPPIMPPQDPNGRHFSAPILPGQEFQQSPGFGGPPRSNSGYDTYGISPSSGATYGGWQNEDDMLWSMNMGYDLLANAPDVNMASSYAFHDMMYAPPSQGG</sequence>
<organism evidence="9 10">
    <name type="scientific">Cyphellophora europaea (strain CBS 101466)</name>
    <name type="common">Phialophora europaea</name>
    <dbReference type="NCBI Taxonomy" id="1220924"/>
    <lineage>
        <taxon>Eukaryota</taxon>
        <taxon>Fungi</taxon>
        <taxon>Dikarya</taxon>
        <taxon>Ascomycota</taxon>
        <taxon>Pezizomycotina</taxon>
        <taxon>Eurotiomycetes</taxon>
        <taxon>Chaetothyriomycetidae</taxon>
        <taxon>Chaetothyriales</taxon>
        <taxon>Cyphellophoraceae</taxon>
        <taxon>Cyphellophora</taxon>
    </lineage>
</organism>
<evidence type="ECO:0000256" key="3">
    <source>
        <dbReference type="ARBA" id="ARBA00023015"/>
    </source>
</evidence>
<feature type="compositionally biased region" description="Basic and acidic residues" evidence="7">
    <location>
        <begin position="150"/>
        <end position="160"/>
    </location>
</feature>
<feature type="region of interest" description="Disordered" evidence="7">
    <location>
        <begin position="131"/>
        <end position="160"/>
    </location>
</feature>
<evidence type="ECO:0000256" key="6">
    <source>
        <dbReference type="ARBA" id="ARBA00023242"/>
    </source>
</evidence>
<dbReference type="InParanoid" id="W2SBJ4"/>
<dbReference type="GO" id="GO:0008270">
    <property type="term" value="F:zinc ion binding"/>
    <property type="evidence" value="ECO:0007669"/>
    <property type="project" value="InterPro"/>
</dbReference>
<dbReference type="Proteomes" id="UP000030752">
    <property type="component" value="Unassembled WGS sequence"/>
</dbReference>
<evidence type="ECO:0000256" key="5">
    <source>
        <dbReference type="ARBA" id="ARBA00023163"/>
    </source>
</evidence>
<dbReference type="eggNOG" id="ENOG502QW6D">
    <property type="taxonomic scope" value="Eukaryota"/>
</dbReference>
<dbReference type="Pfam" id="PF00172">
    <property type="entry name" value="Zn_clus"/>
    <property type="match status" value="1"/>
</dbReference>
<keyword evidence="2" id="KW-0479">Metal-binding</keyword>
<dbReference type="AlphaFoldDB" id="W2SBJ4"/>
<feature type="region of interest" description="Disordered" evidence="7">
    <location>
        <begin position="1"/>
        <end position="49"/>
    </location>
</feature>
<dbReference type="InterPro" id="IPR007219">
    <property type="entry name" value="XnlR_reg_dom"/>
</dbReference>
<evidence type="ECO:0000256" key="7">
    <source>
        <dbReference type="SAM" id="MobiDB-lite"/>
    </source>
</evidence>
<dbReference type="SMART" id="SM00906">
    <property type="entry name" value="Fungal_trans"/>
    <property type="match status" value="1"/>
</dbReference>
<dbReference type="GeneID" id="19967600"/>
<dbReference type="GO" id="GO:0006351">
    <property type="term" value="P:DNA-templated transcription"/>
    <property type="evidence" value="ECO:0007669"/>
    <property type="project" value="InterPro"/>
</dbReference>
<dbReference type="Pfam" id="PF04082">
    <property type="entry name" value="Fungal_trans"/>
    <property type="match status" value="1"/>
</dbReference>
<evidence type="ECO:0000259" key="8">
    <source>
        <dbReference type="PROSITE" id="PS50048"/>
    </source>
</evidence>
<dbReference type="GO" id="GO:0000976">
    <property type="term" value="F:transcription cis-regulatory region binding"/>
    <property type="evidence" value="ECO:0007669"/>
    <property type="project" value="TreeGrafter"/>
</dbReference>
<comment type="subcellular location">
    <subcellularLocation>
        <location evidence="1">Nucleus</location>
    </subcellularLocation>
</comment>
<dbReference type="CDD" id="cd12148">
    <property type="entry name" value="fungal_TF_MHR"/>
    <property type="match status" value="1"/>
</dbReference>
<dbReference type="OrthoDB" id="4060227at2759"/>
<dbReference type="InterPro" id="IPR051089">
    <property type="entry name" value="prtT"/>
</dbReference>
<dbReference type="HOGENOM" id="CLU_011003_0_0_1"/>
<reference evidence="9 10" key="1">
    <citation type="submission" date="2013-03" db="EMBL/GenBank/DDBJ databases">
        <title>The Genome Sequence of Phialophora europaea CBS 101466.</title>
        <authorList>
            <consortium name="The Broad Institute Genomics Platform"/>
            <person name="Cuomo C."/>
            <person name="de Hoog S."/>
            <person name="Gorbushina A."/>
            <person name="Walker B."/>
            <person name="Young S.K."/>
            <person name="Zeng Q."/>
            <person name="Gargeya S."/>
            <person name="Fitzgerald M."/>
            <person name="Haas B."/>
            <person name="Abouelleil A."/>
            <person name="Allen A.W."/>
            <person name="Alvarado L."/>
            <person name="Arachchi H.M."/>
            <person name="Berlin A.M."/>
            <person name="Chapman S.B."/>
            <person name="Gainer-Dewar J."/>
            <person name="Goldberg J."/>
            <person name="Griggs A."/>
            <person name="Gujja S."/>
            <person name="Hansen M."/>
            <person name="Howarth C."/>
            <person name="Imamovic A."/>
            <person name="Ireland A."/>
            <person name="Larimer J."/>
            <person name="McCowan C."/>
            <person name="Murphy C."/>
            <person name="Pearson M."/>
            <person name="Poon T.W."/>
            <person name="Priest M."/>
            <person name="Roberts A."/>
            <person name="Saif S."/>
            <person name="Shea T."/>
            <person name="Sisk P."/>
            <person name="Sykes S."/>
            <person name="Wortman J."/>
            <person name="Nusbaum C."/>
            <person name="Birren B."/>
        </authorList>
    </citation>
    <scope>NUCLEOTIDE SEQUENCE [LARGE SCALE GENOMIC DNA]</scope>
    <source>
        <strain evidence="9 10">CBS 101466</strain>
    </source>
</reference>
<dbReference type="SMART" id="SM00066">
    <property type="entry name" value="GAL4"/>
    <property type="match status" value="1"/>
</dbReference>
<keyword evidence="6" id="KW-0539">Nucleus</keyword>
<dbReference type="Gene3D" id="4.10.240.10">
    <property type="entry name" value="Zn(2)-C6 fungal-type DNA-binding domain"/>
    <property type="match status" value="1"/>
</dbReference>
<keyword evidence="10" id="KW-1185">Reference proteome</keyword>
<dbReference type="InterPro" id="IPR001138">
    <property type="entry name" value="Zn2Cys6_DnaBD"/>
</dbReference>
<dbReference type="GO" id="GO:0005634">
    <property type="term" value="C:nucleus"/>
    <property type="evidence" value="ECO:0007669"/>
    <property type="project" value="UniProtKB-SubCell"/>
</dbReference>
<name>W2SBJ4_CYPE1</name>
<evidence type="ECO:0000313" key="10">
    <source>
        <dbReference type="Proteomes" id="UP000030752"/>
    </source>
</evidence>
<keyword evidence="4" id="KW-0238">DNA-binding</keyword>
<gene>
    <name evidence="9" type="ORF">HMPREF1541_00261</name>
</gene>
<dbReference type="GO" id="GO:0000981">
    <property type="term" value="F:DNA-binding transcription factor activity, RNA polymerase II-specific"/>
    <property type="evidence" value="ECO:0007669"/>
    <property type="project" value="InterPro"/>
</dbReference>
<dbReference type="RefSeq" id="XP_008710789.1">
    <property type="nucleotide sequence ID" value="XM_008712567.1"/>
</dbReference>
<dbReference type="EMBL" id="KB822711">
    <property type="protein sequence ID" value="ETN46077.1"/>
    <property type="molecule type" value="Genomic_DNA"/>
</dbReference>
<dbReference type="PANTHER" id="PTHR31845">
    <property type="entry name" value="FINGER DOMAIN PROTEIN, PUTATIVE-RELATED"/>
    <property type="match status" value="1"/>
</dbReference>